<dbReference type="FunFam" id="3.40.50.720:FF:000084">
    <property type="entry name" value="Short-chain dehydrogenase reductase"/>
    <property type="match status" value="1"/>
</dbReference>
<dbReference type="EMBL" id="WKMW01000026">
    <property type="protein sequence ID" value="MRY86558.1"/>
    <property type="molecule type" value="Genomic_DNA"/>
</dbReference>
<evidence type="ECO:0000313" key="3">
    <source>
        <dbReference type="EMBL" id="MRY86558.1"/>
    </source>
</evidence>
<protein>
    <submittedName>
        <fullName evidence="6">SDR family oxidoreductase</fullName>
    </submittedName>
</protein>
<evidence type="ECO:0000313" key="7">
    <source>
        <dbReference type="Proteomes" id="UP000315827"/>
    </source>
</evidence>
<comment type="similarity">
    <text evidence="1">Belongs to the short-chain dehydrogenases/reductases (SDR) family.</text>
</comment>
<proteinExistence type="inferred from homology"/>
<dbReference type="PROSITE" id="PS00061">
    <property type="entry name" value="ADH_SHORT"/>
    <property type="match status" value="1"/>
</dbReference>
<dbReference type="EMBL" id="VOHW01000014">
    <property type="protein sequence ID" value="TWV59430.1"/>
    <property type="molecule type" value="Genomic_DNA"/>
</dbReference>
<dbReference type="RefSeq" id="WP_010183603.1">
    <property type="nucleotide sequence ID" value="NZ_CAXSUO010000013.1"/>
</dbReference>
<dbReference type="GO" id="GO:0016491">
    <property type="term" value="F:oxidoreductase activity"/>
    <property type="evidence" value="ECO:0007669"/>
    <property type="project" value="UniProtKB-KW"/>
</dbReference>
<evidence type="ECO:0000313" key="9">
    <source>
        <dbReference type="Proteomes" id="UP000450599"/>
    </source>
</evidence>
<evidence type="ECO:0000313" key="6">
    <source>
        <dbReference type="EMBL" id="TWV59430.1"/>
    </source>
</evidence>
<name>A0A3D9A5J9_PARDI</name>
<dbReference type="Pfam" id="PF13561">
    <property type="entry name" value="adh_short_C2"/>
    <property type="match status" value="1"/>
</dbReference>
<keyword evidence="2" id="KW-0560">Oxidoreductase</keyword>
<reference evidence="6 7" key="2">
    <citation type="submission" date="2019-07" db="EMBL/GenBank/DDBJ databases">
        <title>Genome sequencing of Parabacteroides distasonis iSURF_7.</title>
        <authorList>
            <person name="Degefu H.N."/>
            <person name="Ruoff K.L."/>
            <person name="Price C.E."/>
            <person name="Valls R.A."/>
            <person name="O'Toole G.A."/>
        </authorList>
    </citation>
    <scope>NUCLEOTIDE SEQUENCE [LARGE SCALE GENOMIC DNA]</scope>
    <source>
        <strain evidence="6 7">CFPLTA003_1B</strain>
    </source>
</reference>
<dbReference type="Proteomes" id="UP000315827">
    <property type="component" value="Unassembled WGS sequence"/>
</dbReference>
<dbReference type="InterPro" id="IPR002347">
    <property type="entry name" value="SDR_fam"/>
</dbReference>
<comment type="caution">
    <text evidence="6">The sequence shown here is derived from an EMBL/GenBank/DDBJ whole genome shotgun (WGS) entry which is preliminary data.</text>
</comment>
<dbReference type="PRINTS" id="PR00080">
    <property type="entry name" value="SDRFAMILY"/>
</dbReference>
<evidence type="ECO:0000313" key="4">
    <source>
        <dbReference type="EMBL" id="MRZ08455.1"/>
    </source>
</evidence>
<dbReference type="InterPro" id="IPR051122">
    <property type="entry name" value="SDR_DHRS6-like"/>
</dbReference>
<evidence type="ECO:0000313" key="5">
    <source>
        <dbReference type="EMBL" id="MRZ54023.1"/>
    </source>
</evidence>
<dbReference type="AlphaFoldDB" id="A0A3D9A5J9"/>
<reference evidence="8 9" key="1">
    <citation type="journal article" date="2019" name="Nat. Med.">
        <title>A library of human gut bacterial isolates paired with longitudinal multiomics data enables mechanistic microbiome research.</title>
        <authorList>
            <person name="Poyet M."/>
            <person name="Groussin M."/>
            <person name="Gibbons S.M."/>
            <person name="Avila-Pacheco J."/>
            <person name="Jiang X."/>
            <person name="Kearney S.M."/>
            <person name="Perrotta A.R."/>
            <person name="Berdy B."/>
            <person name="Zhao S."/>
            <person name="Lieberman T.D."/>
            <person name="Swanson P.K."/>
            <person name="Smith M."/>
            <person name="Roesemann S."/>
            <person name="Alexander J.E."/>
            <person name="Rich S.A."/>
            <person name="Livny J."/>
            <person name="Vlamakis H."/>
            <person name="Clish C."/>
            <person name="Bullock K."/>
            <person name="Deik A."/>
            <person name="Scott J."/>
            <person name="Pierce K.A."/>
            <person name="Xavier R.J."/>
            <person name="Alm E.J."/>
        </authorList>
    </citation>
    <scope>NUCLEOTIDE SEQUENCE [LARGE SCALE GENOMIC DNA]</scope>
    <source>
        <strain evidence="4 10">BIOML-A10</strain>
        <strain evidence="3 9">BIOML-A11</strain>
        <strain evidence="5 8">BIOML-A2</strain>
    </source>
</reference>
<evidence type="ECO:0000256" key="1">
    <source>
        <dbReference type="ARBA" id="ARBA00006484"/>
    </source>
</evidence>
<dbReference type="SUPFAM" id="SSF51735">
    <property type="entry name" value="NAD(P)-binding Rossmann-fold domains"/>
    <property type="match status" value="1"/>
</dbReference>
<dbReference type="Proteomes" id="UP000432516">
    <property type="component" value="Unassembled WGS sequence"/>
</dbReference>
<sequence>MRENYNPFSLKGKRILVTGASSGIGKSIALECSRMGADLILVARNEERLIRAFTELEDGDHSYFSCDIADSQSIEDLCNHVGVIDGLVHSAGMGLTLPFKFTTYEILRKMMSLNFESPVLLTQKLLKYKRINKGASIVYLSSIDGPITGHIGNSIYAASKSAIQGIAKVQAVELAAQRIRVNCILPARVETPFIHRDNISEEQVSKNQLSYPLKRYAKPEEIAYYAIYLLSNASTFTTGSSLAIDGGYTLL</sequence>
<accession>A0A3D9A5J9</accession>
<dbReference type="PANTHER" id="PTHR43477:SF1">
    <property type="entry name" value="DIHYDROANTICAPSIN 7-DEHYDROGENASE"/>
    <property type="match status" value="1"/>
</dbReference>
<gene>
    <name evidence="6" type="ORF">FSA05_18160</name>
    <name evidence="4" type="ORF">GKD54_20055</name>
    <name evidence="3" type="ORF">GKD58_20300</name>
    <name evidence="5" type="ORF">GKD68_04555</name>
</gene>
<evidence type="ECO:0000256" key="2">
    <source>
        <dbReference type="ARBA" id="ARBA00023002"/>
    </source>
</evidence>
<organism evidence="6 7">
    <name type="scientific">Parabacteroides distasonis</name>
    <dbReference type="NCBI Taxonomy" id="823"/>
    <lineage>
        <taxon>Bacteria</taxon>
        <taxon>Pseudomonadati</taxon>
        <taxon>Bacteroidota</taxon>
        <taxon>Bacteroidia</taxon>
        <taxon>Bacteroidales</taxon>
        <taxon>Tannerellaceae</taxon>
        <taxon>Parabacteroides</taxon>
    </lineage>
</organism>
<dbReference type="PANTHER" id="PTHR43477">
    <property type="entry name" value="DIHYDROANTICAPSIN 7-DEHYDROGENASE"/>
    <property type="match status" value="1"/>
</dbReference>
<dbReference type="PRINTS" id="PR00081">
    <property type="entry name" value="GDHRDH"/>
</dbReference>
<dbReference type="InterPro" id="IPR036291">
    <property type="entry name" value="NAD(P)-bd_dom_sf"/>
</dbReference>
<dbReference type="InterPro" id="IPR020904">
    <property type="entry name" value="Sc_DH/Rdtase_CS"/>
</dbReference>
<dbReference type="Gene3D" id="3.40.50.720">
    <property type="entry name" value="NAD(P)-binding Rossmann-like Domain"/>
    <property type="match status" value="1"/>
</dbReference>
<dbReference type="EMBL" id="WKMX01000024">
    <property type="protein sequence ID" value="MRZ08455.1"/>
    <property type="molecule type" value="Genomic_DNA"/>
</dbReference>
<dbReference type="Proteomes" id="UP000450599">
    <property type="component" value="Unassembled WGS sequence"/>
</dbReference>
<dbReference type="CDD" id="cd05233">
    <property type="entry name" value="SDR_c"/>
    <property type="match status" value="1"/>
</dbReference>
<dbReference type="Proteomes" id="UP000471216">
    <property type="component" value="Unassembled WGS sequence"/>
</dbReference>
<evidence type="ECO:0000313" key="8">
    <source>
        <dbReference type="Proteomes" id="UP000432516"/>
    </source>
</evidence>
<evidence type="ECO:0000313" key="10">
    <source>
        <dbReference type="Proteomes" id="UP000471216"/>
    </source>
</evidence>
<dbReference type="EMBL" id="WKNE01000003">
    <property type="protein sequence ID" value="MRZ54023.1"/>
    <property type="molecule type" value="Genomic_DNA"/>
</dbReference>